<organism evidence="2 3">
    <name type="scientific">Bordetella flabilis</name>
    <dbReference type="NCBI Taxonomy" id="463014"/>
    <lineage>
        <taxon>Bacteria</taxon>
        <taxon>Pseudomonadati</taxon>
        <taxon>Pseudomonadota</taxon>
        <taxon>Betaproteobacteria</taxon>
        <taxon>Burkholderiales</taxon>
        <taxon>Alcaligenaceae</taxon>
        <taxon>Bordetella</taxon>
    </lineage>
</organism>
<keyword evidence="3" id="KW-1185">Reference proteome</keyword>
<sequence length="217" mass="24082">MGSINTVRKTLNEMGNHSHTTQKFQDDLLDYISAYATQGDCLIEVGCFRGGLTAQFAWLGKQLGQHVHVIDIDPGYMQIAGEAIEATSDTSNVSFHLCDFTTFVNGEGRDIRPSFALIDGDHYYDGVVADIKALLSMKTRPAGVAFHDFSLRYADPDLSKIRVDLALTDTLGKDFPHRKLGEISREGGPLRTKPQDDNSHYHEVGYSEGVLVEFRKL</sequence>
<accession>A0A193GKX1</accession>
<name>A0A193GKX1_9BORD</name>
<proteinExistence type="predicted"/>
<evidence type="ECO:0000313" key="3">
    <source>
        <dbReference type="Proteomes" id="UP000091926"/>
    </source>
</evidence>
<dbReference type="SUPFAM" id="SSF53335">
    <property type="entry name" value="S-adenosyl-L-methionine-dependent methyltransferases"/>
    <property type="match status" value="1"/>
</dbReference>
<protein>
    <recommendedName>
        <fullName evidence="4">Methyltransferase domain-containing protein</fullName>
    </recommendedName>
</protein>
<dbReference type="OrthoDB" id="9816424at2"/>
<feature type="region of interest" description="Disordered" evidence="1">
    <location>
        <begin position="179"/>
        <end position="199"/>
    </location>
</feature>
<dbReference type="InterPro" id="IPR029063">
    <property type="entry name" value="SAM-dependent_MTases_sf"/>
</dbReference>
<reference evidence="2 3" key="1">
    <citation type="submission" date="2016-06" db="EMBL/GenBank/DDBJ databases">
        <title>Complete genome sequences of Bordetella bronchialis and Bordetella flabilis.</title>
        <authorList>
            <person name="LiPuma J.J."/>
            <person name="Spilker T."/>
        </authorList>
    </citation>
    <scope>NUCLEOTIDE SEQUENCE [LARGE SCALE GENOMIC DNA]</scope>
    <source>
        <strain evidence="2 3">AU10664</strain>
    </source>
</reference>
<evidence type="ECO:0008006" key="4">
    <source>
        <dbReference type="Google" id="ProtNLM"/>
    </source>
</evidence>
<dbReference type="AlphaFoldDB" id="A0A193GKX1"/>
<gene>
    <name evidence="2" type="ORF">BAU07_24825</name>
</gene>
<dbReference type="Pfam" id="PF13578">
    <property type="entry name" value="Methyltransf_24"/>
    <property type="match status" value="1"/>
</dbReference>
<dbReference type="CDD" id="cd02440">
    <property type="entry name" value="AdoMet_MTases"/>
    <property type="match status" value="1"/>
</dbReference>
<evidence type="ECO:0000256" key="1">
    <source>
        <dbReference type="SAM" id="MobiDB-lite"/>
    </source>
</evidence>
<dbReference type="RefSeq" id="WP_066663810.1">
    <property type="nucleotide sequence ID" value="NZ_CBCSCL010000003.1"/>
</dbReference>
<dbReference type="KEGG" id="bfz:BAU07_24825"/>
<dbReference type="Gene3D" id="3.40.50.150">
    <property type="entry name" value="Vaccinia Virus protein VP39"/>
    <property type="match status" value="1"/>
</dbReference>
<dbReference type="Proteomes" id="UP000091926">
    <property type="component" value="Chromosome"/>
</dbReference>
<dbReference type="EMBL" id="CP016172">
    <property type="protein sequence ID" value="ANN79909.1"/>
    <property type="molecule type" value="Genomic_DNA"/>
</dbReference>
<evidence type="ECO:0000313" key="2">
    <source>
        <dbReference type="EMBL" id="ANN79909.1"/>
    </source>
</evidence>